<evidence type="ECO:0000313" key="1">
    <source>
        <dbReference type="EMBL" id="MDN7078891.1"/>
    </source>
</evidence>
<dbReference type="RefSeq" id="WP_001037224.1">
    <property type="nucleotide sequence ID" value="NZ_CAKJXA010000023.1"/>
</dbReference>
<dbReference type="AlphaFoldDB" id="A0A9X6Z5G2"/>
<dbReference type="Proteomes" id="UP000220397">
    <property type="component" value="Unassembled WGS sequence"/>
</dbReference>
<accession>A0A9X6Z5G2</accession>
<dbReference type="EMBL" id="NTUS01000026">
    <property type="protein sequence ID" value="PFB07869.1"/>
    <property type="molecule type" value="Genomic_DNA"/>
</dbReference>
<proteinExistence type="predicted"/>
<dbReference type="EMBL" id="VIGY01000019">
    <property type="protein sequence ID" value="MDN7078891.1"/>
    <property type="molecule type" value="Genomic_DNA"/>
</dbReference>
<sequence length="94" mass="10812">MNKLGKALTKAETIELQYFYLSGCRYITKGGFNYTSVWRVKPTLQKKHSFDVWRDECDIHPEGEFAKFGMYESITLEDGPILISDLVDISELNA</sequence>
<reference evidence="2 3" key="1">
    <citation type="submission" date="2017-09" db="EMBL/GenBank/DDBJ databases">
        <title>Large-scale bioinformatics analysis of Bacillus genomes uncovers conserved roles of natural products in bacterial physiology.</title>
        <authorList>
            <consortium name="Agbiome Team Llc"/>
            <person name="Bleich R.M."/>
            <person name="Kirk G.J."/>
            <person name="Santa Maria K.C."/>
            <person name="Allen S.E."/>
            <person name="Farag S."/>
            <person name="Shank E.A."/>
            <person name="Bowers A."/>
        </authorList>
    </citation>
    <scope>NUCLEOTIDE SEQUENCE [LARGE SCALE GENOMIC DNA]</scope>
    <source>
        <strain evidence="2 3">AFS015413</strain>
    </source>
</reference>
<gene>
    <name evidence="2" type="ORF">CN398_09025</name>
    <name evidence="1" type="ORF">FLM80_17780</name>
</gene>
<reference evidence="1" key="2">
    <citation type="submission" date="2019-07" db="EMBL/GenBank/DDBJ databases">
        <title>Draft Genome Sequence of Bacillus thuringiensis Strain S906, an Isolate Toxic for Coleopteran and Lepidopteran.</title>
        <authorList>
            <person name="Grynberg P."/>
            <person name="Martins E.S."/>
            <person name="Queiroz P.R."/>
            <person name="Togawa R.C."/>
            <person name="Martins N.F."/>
            <person name="Praca L.B."/>
            <person name="Fiuza V."/>
            <person name="Ramos F."/>
            <person name="Silva E."/>
            <person name="Monnerat R.G."/>
        </authorList>
    </citation>
    <scope>NUCLEOTIDE SEQUENCE</scope>
    <source>
        <strain evidence="1">S906</strain>
    </source>
</reference>
<evidence type="ECO:0000313" key="3">
    <source>
        <dbReference type="Proteomes" id="UP000220397"/>
    </source>
</evidence>
<evidence type="ECO:0000313" key="2">
    <source>
        <dbReference type="EMBL" id="PFB07869.1"/>
    </source>
</evidence>
<name>A0A9X6Z5G2_BACTU</name>
<protein>
    <submittedName>
        <fullName evidence="2">Uncharacterized protein</fullName>
    </submittedName>
</protein>
<comment type="caution">
    <text evidence="2">The sequence shown here is derived from an EMBL/GenBank/DDBJ whole genome shotgun (WGS) entry which is preliminary data.</text>
</comment>
<dbReference type="Proteomes" id="UP001168357">
    <property type="component" value="Unassembled WGS sequence"/>
</dbReference>
<organism evidence="2 3">
    <name type="scientific">Bacillus thuringiensis</name>
    <dbReference type="NCBI Taxonomy" id="1428"/>
    <lineage>
        <taxon>Bacteria</taxon>
        <taxon>Bacillati</taxon>
        <taxon>Bacillota</taxon>
        <taxon>Bacilli</taxon>
        <taxon>Bacillales</taxon>
        <taxon>Bacillaceae</taxon>
        <taxon>Bacillus</taxon>
        <taxon>Bacillus cereus group</taxon>
    </lineage>
</organism>